<comment type="cofactor">
    <cofactor evidence="8">
        <name>Mg(2+)</name>
        <dbReference type="ChEBI" id="CHEBI:18420"/>
    </cofactor>
</comment>
<organism evidence="11 12">
    <name type="scientific">Pelagibaculum spongiae</name>
    <dbReference type="NCBI Taxonomy" id="2080658"/>
    <lineage>
        <taxon>Bacteria</taxon>
        <taxon>Pseudomonadati</taxon>
        <taxon>Pseudomonadota</taxon>
        <taxon>Gammaproteobacteria</taxon>
        <taxon>Oceanospirillales</taxon>
        <taxon>Pelagibaculum</taxon>
    </lineage>
</organism>
<dbReference type="OrthoDB" id="9758038at2"/>
<dbReference type="GO" id="GO:0008893">
    <property type="term" value="F:guanosine-3',5'-bis(diphosphate) 3'-diphosphatase activity"/>
    <property type="evidence" value="ECO:0007669"/>
    <property type="project" value="UniProtKB-EC"/>
</dbReference>
<dbReference type="InterPro" id="IPR006674">
    <property type="entry name" value="HD_domain"/>
</dbReference>
<dbReference type="PANTHER" id="PTHR47320:SF1">
    <property type="entry name" value="BIFUNCTIONAL URIDYLYLTRANSFERASE_URIDYLYL-REMOVING ENZYME"/>
    <property type="match status" value="1"/>
</dbReference>
<comment type="catalytic activity">
    <reaction evidence="8">
        <text>[protein-PII]-uridylyl-L-tyrosine + H2O = [protein-PII]-L-tyrosine + UMP + H(+)</text>
        <dbReference type="Rhea" id="RHEA:48600"/>
        <dbReference type="Rhea" id="RHEA-COMP:12147"/>
        <dbReference type="Rhea" id="RHEA-COMP:12148"/>
        <dbReference type="ChEBI" id="CHEBI:15377"/>
        <dbReference type="ChEBI" id="CHEBI:15378"/>
        <dbReference type="ChEBI" id="CHEBI:46858"/>
        <dbReference type="ChEBI" id="CHEBI:57865"/>
        <dbReference type="ChEBI" id="CHEBI:90602"/>
    </reaction>
</comment>
<dbReference type="NCBIfam" id="TIGR01693">
    <property type="entry name" value="UTase_glnD"/>
    <property type="match status" value="1"/>
</dbReference>
<comment type="function">
    <text evidence="8">Modifies, by uridylylation and deuridylylation, the PII regulatory proteins (GlnB and homologs), in response to the nitrogen status of the cell that GlnD senses through the glutamine level. Under low glutamine levels, catalyzes the conversion of the PII proteins and UTP to PII-UMP and PPi, while under higher glutamine levels, GlnD hydrolyzes PII-UMP to PII and UMP (deuridylylation). Thus, controls uridylylation state and activity of the PII proteins, and plays an important role in the regulation of nitrogen metabolism.</text>
</comment>
<keyword evidence="3" id="KW-0677">Repeat</keyword>
<dbReference type="HAMAP" id="MF_00277">
    <property type="entry name" value="PII_uridylyl_transf"/>
    <property type="match status" value="1"/>
</dbReference>
<dbReference type="SUPFAM" id="SSF81301">
    <property type="entry name" value="Nucleotidyltransferase"/>
    <property type="match status" value="1"/>
</dbReference>
<evidence type="ECO:0000313" key="11">
    <source>
        <dbReference type="EMBL" id="PVZ64915.1"/>
    </source>
</evidence>
<dbReference type="GO" id="GO:0008773">
    <property type="term" value="F:[protein-PII] uridylyltransferase activity"/>
    <property type="evidence" value="ECO:0007669"/>
    <property type="project" value="UniProtKB-UniRule"/>
</dbReference>
<evidence type="ECO:0000256" key="5">
    <source>
        <dbReference type="ARBA" id="ARBA00022842"/>
    </source>
</evidence>
<dbReference type="InterPro" id="IPR013546">
    <property type="entry name" value="PII_UdlTrfase/GS_AdlTrfase"/>
</dbReference>
<dbReference type="Pfam" id="PF01909">
    <property type="entry name" value="NTP_transf_2"/>
    <property type="match status" value="1"/>
</dbReference>
<dbReference type="EMBL" id="QDDL01000011">
    <property type="protein sequence ID" value="PVZ64915.1"/>
    <property type="molecule type" value="Genomic_DNA"/>
</dbReference>
<dbReference type="PROSITE" id="PS51831">
    <property type="entry name" value="HD"/>
    <property type="match status" value="1"/>
</dbReference>
<dbReference type="AlphaFoldDB" id="A0A2V1GT90"/>
<comment type="activity regulation">
    <text evidence="8">Uridylyltransferase (UTase) activity is inhibited by glutamine, while glutamine activates uridylyl-removing (UR) activity.</text>
</comment>
<accession>A0A2V1GT90</accession>
<keyword evidence="6 8" id="KW-0511">Multifunctional enzyme</keyword>
<keyword evidence="2 8" id="KW-0548">Nucleotidyltransferase</keyword>
<feature type="region of interest" description="Uridylyltransferase" evidence="8">
    <location>
        <begin position="1"/>
        <end position="346"/>
    </location>
</feature>
<keyword evidence="5 8" id="KW-0460">Magnesium</keyword>
<evidence type="ECO:0000256" key="3">
    <source>
        <dbReference type="ARBA" id="ARBA00022737"/>
    </source>
</evidence>
<dbReference type="CDD" id="cd04899">
    <property type="entry name" value="ACT_ACR-UUR-like_2"/>
    <property type="match status" value="1"/>
</dbReference>
<dbReference type="Gene3D" id="3.30.70.260">
    <property type="match status" value="1"/>
</dbReference>
<dbReference type="PANTHER" id="PTHR47320">
    <property type="entry name" value="BIFUNCTIONAL URIDYLYLTRANSFERASE/URIDYLYL-REMOVING ENZYME"/>
    <property type="match status" value="1"/>
</dbReference>
<dbReference type="Gene3D" id="1.20.120.330">
    <property type="entry name" value="Nucleotidyltransferases domain 2"/>
    <property type="match status" value="1"/>
</dbReference>
<evidence type="ECO:0000259" key="9">
    <source>
        <dbReference type="PROSITE" id="PS51671"/>
    </source>
</evidence>
<dbReference type="EC" id="3.1.4.-" evidence="8"/>
<name>A0A2V1GT90_9GAMM</name>
<comment type="catalytic activity">
    <reaction evidence="7">
        <text>guanosine 3',5'-bis(diphosphate) + H2O = GDP + diphosphate + H(+)</text>
        <dbReference type="Rhea" id="RHEA:14253"/>
        <dbReference type="ChEBI" id="CHEBI:15377"/>
        <dbReference type="ChEBI" id="CHEBI:15378"/>
        <dbReference type="ChEBI" id="CHEBI:33019"/>
        <dbReference type="ChEBI" id="CHEBI:58189"/>
        <dbReference type="ChEBI" id="CHEBI:77828"/>
        <dbReference type="EC" id="3.1.7.2"/>
    </reaction>
</comment>
<dbReference type="EC" id="2.7.7.59" evidence="8"/>
<dbReference type="InterPro" id="IPR045865">
    <property type="entry name" value="ACT-like_dom_sf"/>
</dbReference>
<dbReference type="InterPro" id="IPR002934">
    <property type="entry name" value="Polymerase_NTP_transf_dom"/>
</dbReference>
<proteinExistence type="inferred from homology"/>
<evidence type="ECO:0000259" key="10">
    <source>
        <dbReference type="PROSITE" id="PS51831"/>
    </source>
</evidence>
<dbReference type="SMART" id="SM00471">
    <property type="entry name" value="HDc"/>
    <property type="match status" value="1"/>
</dbReference>
<comment type="catalytic activity">
    <reaction evidence="8">
        <text>[protein-PII]-L-tyrosine + UTP = [protein-PII]-uridylyl-L-tyrosine + diphosphate</text>
        <dbReference type="Rhea" id="RHEA:13673"/>
        <dbReference type="Rhea" id="RHEA-COMP:12147"/>
        <dbReference type="Rhea" id="RHEA-COMP:12148"/>
        <dbReference type="ChEBI" id="CHEBI:33019"/>
        <dbReference type="ChEBI" id="CHEBI:46398"/>
        <dbReference type="ChEBI" id="CHEBI:46858"/>
        <dbReference type="ChEBI" id="CHEBI:90602"/>
        <dbReference type="EC" id="2.7.7.59"/>
    </reaction>
</comment>
<comment type="domain">
    <text evidence="8">Has four distinct domains: an N-terminal nucleotidyltransferase (NT) domain responsible for UTase activity, a central HD domain that encodes UR activity, and two C-terminal ACT domains that seem to have a role in glutamine sensing.</text>
</comment>
<reference evidence="11 12" key="1">
    <citation type="submission" date="2018-04" db="EMBL/GenBank/DDBJ databases">
        <title>Thalassorhabdus spongiae gen. nov., sp. nov., isolated from a marine sponge in South-West Iceland.</title>
        <authorList>
            <person name="Knobloch S."/>
            <person name="Daussin A."/>
            <person name="Johannsson R."/>
            <person name="Marteinsson V.T."/>
        </authorList>
    </citation>
    <scope>NUCLEOTIDE SEQUENCE [LARGE SCALE GENOMIC DNA]</scope>
    <source>
        <strain evidence="11 12">Hp12</strain>
    </source>
</reference>
<feature type="domain" description="HD" evidence="10">
    <location>
        <begin position="465"/>
        <end position="584"/>
    </location>
</feature>
<dbReference type="PIRSF" id="PIRSF006288">
    <property type="entry name" value="PII_uridyltransf"/>
    <property type="match status" value="1"/>
</dbReference>
<dbReference type="SUPFAM" id="SSF81593">
    <property type="entry name" value="Nucleotidyltransferase substrate binding subunit/domain"/>
    <property type="match status" value="1"/>
</dbReference>
<dbReference type="InterPro" id="IPR010043">
    <property type="entry name" value="UTase/UR"/>
</dbReference>
<dbReference type="Pfam" id="PF08335">
    <property type="entry name" value="GlnD_UR_UTase"/>
    <property type="match status" value="1"/>
</dbReference>
<protein>
    <recommendedName>
        <fullName evidence="8">Bifunctional uridylyltransferase/uridylyl-removing enzyme</fullName>
        <shortName evidence="8">UTase/UR</shortName>
    </recommendedName>
    <alternativeName>
        <fullName evidence="8">Bifunctional [protein-PII] modification enzyme</fullName>
    </alternativeName>
    <alternativeName>
        <fullName evidence="8">Bifunctional nitrogen sensor protein</fullName>
    </alternativeName>
    <domain>
        <recommendedName>
            <fullName evidence="8">[Protein-PII] uridylyltransferase</fullName>
            <shortName evidence="8">PII uridylyltransferase</shortName>
            <shortName evidence="8">UTase</shortName>
            <ecNumber evidence="8">2.7.7.59</ecNumber>
        </recommendedName>
    </domain>
    <domain>
        <recommendedName>
            <fullName evidence="8">[Protein-PII]-UMP uridylyl-removing enzyme</fullName>
            <shortName evidence="8">UR</shortName>
            <ecNumber evidence="8">3.1.4.-</ecNumber>
        </recommendedName>
    </domain>
</protein>
<comment type="caution">
    <text evidence="11">The sequence shown here is derived from an EMBL/GenBank/DDBJ whole genome shotgun (WGS) entry which is preliminary data.</text>
</comment>
<evidence type="ECO:0000256" key="2">
    <source>
        <dbReference type="ARBA" id="ARBA00022695"/>
    </source>
</evidence>
<dbReference type="CDD" id="cd04900">
    <property type="entry name" value="ACT_UUR-like_1"/>
    <property type="match status" value="1"/>
</dbReference>
<evidence type="ECO:0000256" key="4">
    <source>
        <dbReference type="ARBA" id="ARBA00022801"/>
    </source>
</evidence>
<dbReference type="InterPro" id="IPR043519">
    <property type="entry name" value="NT_sf"/>
</dbReference>
<dbReference type="RefSeq" id="WP_116688670.1">
    <property type="nucleotide sequence ID" value="NZ_CAWNYD010000011.1"/>
</dbReference>
<keyword evidence="1 8" id="KW-0808">Transferase</keyword>
<keyword evidence="12" id="KW-1185">Reference proteome</keyword>
<dbReference type="Proteomes" id="UP000244906">
    <property type="component" value="Unassembled WGS sequence"/>
</dbReference>
<dbReference type="GO" id="GO:0008081">
    <property type="term" value="F:phosphoric diester hydrolase activity"/>
    <property type="evidence" value="ECO:0007669"/>
    <property type="project" value="UniProtKB-UniRule"/>
</dbReference>
<feature type="domain" description="ACT" evidence="9">
    <location>
        <begin position="813"/>
        <end position="893"/>
    </location>
</feature>
<evidence type="ECO:0000313" key="12">
    <source>
        <dbReference type="Proteomes" id="UP000244906"/>
    </source>
</evidence>
<evidence type="ECO:0000256" key="6">
    <source>
        <dbReference type="ARBA" id="ARBA00023268"/>
    </source>
</evidence>
<dbReference type="GO" id="GO:0006808">
    <property type="term" value="P:regulation of nitrogen utilization"/>
    <property type="evidence" value="ECO:0007669"/>
    <property type="project" value="UniProtKB-UniRule"/>
</dbReference>
<dbReference type="PROSITE" id="PS51671">
    <property type="entry name" value="ACT"/>
    <property type="match status" value="2"/>
</dbReference>
<dbReference type="Pfam" id="PF01966">
    <property type="entry name" value="HD"/>
    <property type="match status" value="1"/>
</dbReference>
<evidence type="ECO:0000256" key="7">
    <source>
        <dbReference type="ARBA" id="ARBA00047968"/>
    </source>
</evidence>
<gene>
    <name evidence="8 11" type="primary">glnD</name>
    <name evidence="11" type="ORF">DC094_18800</name>
</gene>
<dbReference type="InterPro" id="IPR002912">
    <property type="entry name" value="ACT_dom"/>
</dbReference>
<comment type="similarity">
    <text evidence="8">Belongs to the GlnD family.</text>
</comment>
<keyword evidence="4 8" id="KW-0378">Hydrolase</keyword>
<dbReference type="SUPFAM" id="SSF55021">
    <property type="entry name" value="ACT-like"/>
    <property type="match status" value="1"/>
</dbReference>
<dbReference type="InterPro" id="IPR003607">
    <property type="entry name" value="HD/PDEase_dom"/>
</dbReference>
<dbReference type="CDD" id="cd05401">
    <property type="entry name" value="NT_GlnE_GlnD_like"/>
    <property type="match status" value="1"/>
</dbReference>
<dbReference type="SUPFAM" id="SSF109604">
    <property type="entry name" value="HD-domain/PDEase-like"/>
    <property type="match status" value="1"/>
</dbReference>
<comment type="caution">
    <text evidence="8">Lacks conserved residue(s) required for the propagation of feature annotation.</text>
</comment>
<sequence length="906" mass="104118">MSIPSAPFQSPEYLSSYLEQLGSGGSELTGQLQFALKETNRLLEEGFAKHQPVEELVRQRARLLDQIILCAWKKQSKTGNKPISLISVGGYGRGELHPHSDIDLLVLMQQAPSKEQCKEIEQFLYILWDLGLEIGHAVRTIKECVSVAEKDVTVFTNLVEARQLCDLDDLFSQLKYQLDLAQVWPPAEFFTAKLEEQKQRHHKFGDTGYNLEPNLKASPGGLRDIQTIGWVAKRRFDTDSFRGLVREGFLTDEEYNALSKGQHFLWQLRFGLHLLANRKEDRLIFDHQKNLAQMLGYEDTPERLGVEHMMKEYFRTVTELSELNDMLLQLFEEDLLCDENCRTVTEINQRFQIRNQRIEVTDENVFKKSPFALIEIFLLMAQQDEIEGVQATTIRLIRQNRHLIDQQFRVNIQNRSFFMELLRLPHGVYRQLVLMKRYGVLGAYIPEFGQIEGQMQYDLFHSYTVDEHTLILIENLRRFWLGKEFPLCCHIMQNLAKPELIYLAGLFHDIGKGRGGDHSQLGAVDARAFCQRHGLGSYDSRLVAWLVQSHLLMSTTAQRQDISDPDVIHDFALIVGDQVHLDYLYVLTVADIRATNAKLWNSWRQHLLQDLYTSTRLALRRGLSNPQNKSQLIKETQEKSWMILTGHNASPMRTHELWSSLGEVYFIHQDPRAIARHTRAIINHKQTKQPLILVSQREDFAGTEIFTYLDNRSHIFARVTSTLEKLGLNIVSARIQLSADNRRLDTYTVLDRDNQPISSEYISEKIHSRLLAALSADSAPSLPSQSFKTRKLKHFEKPTRVSFSPDSHNTMTVMELYGLDHPGLLAKVARTLLENNAIIHSAHIATYGEKIEDVFFISDMDGNPIEDSEKLSLLREQIIQQLDPQDDASDNDSDLVQQACSQGIDI</sequence>
<evidence type="ECO:0000256" key="1">
    <source>
        <dbReference type="ARBA" id="ARBA00022679"/>
    </source>
</evidence>
<feature type="domain" description="ACT" evidence="9">
    <location>
        <begin position="704"/>
        <end position="781"/>
    </location>
</feature>
<evidence type="ECO:0000256" key="8">
    <source>
        <dbReference type="HAMAP-Rule" id="MF_00277"/>
    </source>
</evidence>
<dbReference type="Gene3D" id="3.30.460.10">
    <property type="entry name" value="Beta Polymerase, domain 2"/>
    <property type="match status" value="1"/>
</dbReference>
<dbReference type="Gene3D" id="1.10.3090.10">
    <property type="entry name" value="cca-adding enzyme, domain 2"/>
    <property type="match status" value="1"/>
</dbReference>
<dbReference type="FunFam" id="1.10.3090.10:FF:000005">
    <property type="entry name" value="Bifunctional uridylyltransferase/uridylyl-removing enzyme"/>
    <property type="match status" value="1"/>
</dbReference>
<dbReference type="CDD" id="cd00077">
    <property type="entry name" value="HDc"/>
    <property type="match status" value="1"/>
</dbReference>